<reference evidence="4" key="1">
    <citation type="journal article" date="2019" name="bioRxiv">
        <title>Genomics, evolutionary history and diagnostics of the Alternaria alternata species group including apple and Asian pear pathotypes.</title>
        <authorList>
            <person name="Armitage A.D."/>
            <person name="Cockerton H.M."/>
            <person name="Sreenivasaprasad S."/>
            <person name="Woodhall J.W."/>
            <person name="Lane C.R."/>
            <person name="Harrison R.J."/>
            <person name="Clarkson J.P."/>
        </authorList>
    </citation>
    <scope>NUCLEOTIDE SEQUENCE [LARGE SCALE GENOMIC DNA]</scope>
    <source>
        <strain evidence="4">FERA 1082</strain>
    </source>
</reference>
<evidence type="ECO:0000313" key="4">
    <source>
        <dbReference type="Proteomes" id="UP000292402"/>
    </source>
</evidence>
<sequence length="484" mass="53042">MAPIVFAVRSAILHAAPSRNKRAPSATKNRSILIGVIVPVVLCELAIGALCCFFIWKATRVRKTASPKQSLKLDTKCARQELKYEKPTLELSEASAVLEVGVATCRYSAPPSELPTPLRSELPDTVVSELATTPESGSTKKDRLSTPERLYGQDWGVEQVWSPIEQVQPPNAFPDSLNVGSSNVPEVPHCQQPSQACVNPFDVEHHLNPVHFPFPAGPPSKLGEFPHQKTYFPNTEWEQVYTHVPPAVESDISDMEMPSRTTSPNPDELHVREAMPERDRVSMDMEQGEISWSLRNDLTHGYSDPEVQTQIYRPKSPLRGDVTAVDVILTSPPKSPPMGPNRVITITPEPPPHLAPRKRAASRDLRPLRTDNAKIEPSNKHDGVVTQRSKNRKRPNPRTLMPKVVSPQNLKVTSSPQSSKCTPDSAKTDLSFASTVTQAVSPGSSAITTPSAGAEPSANPFSPQENTLVCQTCGQIFQTPGRQK</sequence>
<gene>
    <name evidence="3" type="ORF">AA0114_g1000</name>
</gene>
<evidence type="ECO:0000313" key="3">
    <source>
        <dbReference type="EMBL" id="RYN61012.1"/>
    </source>
</evidence>
<keyword evidence="2" id="KW-0812">Transmembrane</keyword>
<comment type="caution">
    <text evidence="3">The sequence shown here is derived from an EMBL/GenBank/DDBJ whole genome shotgun (WGS) entry which is preliminary data.</text>
</comment>
<dbReference type="Proteomes" id="UP000292402">
    <property type="component" value="Unassembled WGS sequence"/>
</dbReference>
<evidence type="ECO:0000256" key="2">
    <source>
        <dbReference type="SAM" id="Phobius"/>
    </source>
</evidence>
<organism evidence="3 4">
    <name type="scientific">Alternaria tenuissima</name>
    <dbReference type="NCBI Taxonomy" id="119927"/>
    <lineage>
        <taxon>Eukaryota</taxon>
        <taxon>Fungi</taxon>
        <taxon>Dikarya</taxon>
        <taxon>Ascomycota</taxon>
        <taxon>Pezizomycotina</taxon>
        <taxon>Dothideomycetes</taxon>
        <taxon>Pleosporomycetidae</taxon>
        <taxon>Pleosporales</taxon>
        <taxon>Pleosporineae</taxon>
        <taxon>Pleosporaceae</taxon>
        <taxon>Alternaria</taxon>
        <taxon>Alternaria sect. Alternaria</taxon>
        <taxon>Alternaria alternata complex</taxon>
    </lineage>
</organism>
<evidence type="ECO:0000256" key="1">
    <source>
        <dbReference type="SAM" id="MobiDB-lite"/>
    </source>
</evidence>
<name>A0A4Q4MY51_9PLEO</name>
<feature type="compositionally biased region" description="Polar residues" evidence="1">
    <location>
        <begin position="439"/>
        <end position="451"/>
    </location>
</feature>
<protein>
    <submittedName>
        <fullName evidence="3">Uncharacterized protein</fullName>
    </submittedName>
</protein>
<feature type="transmembrane region" description="Helical" evidence="2">
    <location>
        <begin position="32"/>
        <end position="56"/>
    </location>
</feature>
<feature type="compositionally biased region" description="Basic and acidic residues" evidence="1">
    <location>
        <begin position="361"/>
        <end position="383"/>
    </location>
</feature>
<accession>A0A4Q4MY51</accession>
<feature type="compositionally biased region" description="Polar residues" evidence="1">
    <location>
        <begin position="406"/>
        <end position="422"/>
    </location>
</feature>
<dbReference type="AlphaFoldDB" id="A0A4Q4MY51"/>
<feature type="region of interest" description="Disordered" evidence="1">
    <location>
        <begin position="330"/>
        <end position="427"/>
    </location>
</feature>
<dbReference type="EMBL" id="PDXA01000002">
    <property type="protein sequence ID" value="RYN61012.1"/>
    <property type="molecule type" value="Genomic_DNA"/>
</dbReference>
<feature type="region of interest" description="Disordered" evidence="1">
    <location>
        <begin position="439"/>
        <end position="463"/>
    </location>
</feature>
<keyword evidence="2" id="KW-0472">Membrane</keyword>
<proteinExistence type="predicted"/>
<keyword evidence="2" id="KW-1133">Transmembrane helix</keyword>